<feature type="transmembrane region" description="Helical" evidence="5">
    <location>
        <begin position="186"/>
        <end position="209"/>
    </location>
</feature>
<sequence>MKKLTFWWKQFCFSVGAQINAVLLLMLILFLSFSIYNHSLFNQFNARYQKEIDQYYSILELKNHFLQSGILFEEYMKTGNRTTLAEFNDTYEKARSVIDILYTESTNEESWYLLRGIDQSFESYYSECCNASFLYNGSDYRYYDSFYYSQTIGGYLEKYTNELLQYALESSVDSNRELTYRRKVMTAFNMGAVAAACVLIAASASYIFVRVTRPLNELKKQVEEIGRGNLDAHVKESSGENTVSMLSRAFNHMAFSLKEKIESEKQLLVEQRKNEEYEKLLSQARFLALQSQINPHFLFNTLNSINRTVMLGRREQALTMLDSLSVLLRYNLADAQMPALLGEELGITEEYLKIQKMRFSSRLNVDVRHDRKLEQAVTLPRFTLQPLVENAVIHGLEPKEEGGTLILDVRKTGNYIRIRICDNGMGIEKERLERIRRRLSEKQPERIGVWNIWQRLSLYTGRDDSLKIMSKKGAGTIVSIYLHRGEEDV</sequence>
<dbReference type="Gene3D" id="3.30.565.10">
    <property type="entry name" value="Histidine kinase-like ATPase, C-terminal domain"/>
    <property type="match status" value="1"/>
</dbReference>
<feature type="transmembrane region" description="Helical" evidence="5">
    <location>
        <begin position="6"/>
        <end position="31"/>
    </location>
</feature>
<dbReference type="EMBL" id="QRZM01000004">
    <property type="protein sequence ID" value="RGV76169.1"/>
    <property type="molecule type" value="Genomic_DNA"/>
</dbReference>
<dbReference type="Pfam" id="PF00672">
    <property type="entry name" value="HAMP"/>
    <property type="match status" value="1"/>
</dbReference>
<keyword evidence="5" id="KW-0472">Membrane</keyword>
<evidence type="ECO:0000256" key="4">
    <source>
        <dbReference type="ARBA" id="ARBA00022777"/>
    </source>
</evidence>
<dbReference type="GO" id="GO:0016020">
    <property type="term" value="C:membrane"/>
    <property type="evidence" value="ECO:0007669"/>
    <property type="project" value="UniProtKB-SubCell"/>
</dbReference>
<organism evidence="6 7">
    <name type="scientific">Enterocloster bolteae</name>
    <dbReference type="NCBI Taxonomy" id="208479"/>
    <lineage>
        <taxon>Bacteria</taxon>
        <taxon>Bacillati</taxon>
        <taxon>Bacillota</taxon>
        <taxon>Clostridia</taxon>
        <taxon>Lachnospirales</taxon>
        <taxon>Lachnospiraceae</taxon>
        <taxon>Enterocloster</taxon>
    </lineage>
</organism>
<keyword evidence="2" id="KW-0597">Phosphoprotein</keyword>
<comment type="subcellular location">
    <subcellularLocation>
        <location evidence="1">Membrane</location>
    </subcellularLocation>
</comment>
<evidence type="ECO:0000256" key="2">
    <source>
        <dbReference type="ARBA" id="ARBA00022553"/>
    </source>
</evidence>
<evidence type="ECO:0000313" key="6">
    <source>
        <dbReference type="EMBL" id="RGV76169.1"/>
    </source>
</evidence>
<dbReference type="GO" id="GO:0000155">
    <property type="term" value="F:phosphorelay sensor kinase activity"/>
    <property type="evidence" value="ECO:0007669"/>
    <property type="project" value="InterPro"/>
</dbReference>
<keyword evidence="5" id="KW-0812">Transmembrane</keyword>
<dbReference type="PANTHER" id="PTHR34220">
    <property type="entry name" value="SENSOR HISTIDINE KINASE YPDA"/>
    <property type="match status" value="1"/>
</dbReference>
<comment type="caution">
    <text evidence="6">The sequence shown here is derived from an EMBL/GenBank/DDBJ whole genome shotgun (WGS) entry which is preliminary data.</text>
</comment>
<reference evidence="6 7" key="1">
    <citation type="submission" date="2018-08" db="EMBL/GenBank/DDBJ databases">
        <title>A genome reference for cultivated species of the human gut microbiota.</title>
        <authorList>
            <person name="Zou Y."/>
            <person name="Xue W."/>
            <person name="Luo G."/>
        </authorList>
    </citation>
    <scope>NUCLEOTIDE SEQUENCE [LARGE SCALE GENOMIC DNA]</scope>
    <source>
        <strain evidence="6 7">AF14-18</strain>
    </source>
</reference>
<keyword evidence="4" id="KW-0418">Kinase</keyword>
<gene>
    <name evidence="6" type="ORF">DWW02_12420</name>
</gene>
<dbReference type="PROSITE" id="PS50885">
    <property type="entry name" value="HAMP"/>
    <property type="match status" value="1"/>
</dbReference>
<accession>A0A412Z899</accession>
<dbReference type="InterPro" id="IPR003594">
    <property type="entry name" value="HATPase_dom"/>
</dbReference>
<dbReference type="SMART" id="SM00304">
    <property type="entry name" value="HAMP"/>
    <property type="match status" value="1"/>
</dbReference>
<keyword evidence="3" id="KW-0808">Transferase</keyword>
<dbReference type="InterPro" id="IPR050640">
    <property type="entry name" value="Bact_2-comp_sensor_kinase"/>
</dbReference>
<evidence type="ECO:0000256" key="1">
    <source>
        <dbReference type="ARBA" id="ARBA00004370"/>
    </source>
</evidence>
<dbReference type="Pfam" id="PF02518">
    <property type="entry name" value="HATPase_c"/>
    <property type="match status" value="1"/>
</dbReference>
<evidence type="ECO:0000256" key="5">
    <source>
        <dbReference type="SAM" id="Phobius"/>
    </source>
</evidence>
<keyword evidence="5" id="KW-1133">Transmembrane helix</keyword>
<dbReference type="InterPro" id="IPR036890">
    <property type="entry name" value="HATPase_C_sf"/>
</dbReference>
<dbReference type="SUPFAM" id="SSF55874">
    <property type="entry name" value="ATPase domain of HSP90 chaperone/DNA topoisomerase II/histidine kinase"/>
    <property type="match status" value="1"/>
</dbReference>
<dbReference type="AlphaFoldDB" id="A0A412Z899"/>
<proteinExistence type="predicted"/>
<name>A0A412Z899_9FIRM</name>
<evidence type="ECO:0000313" key="7">
    <source>
        <dbReference type="Proteomes" id="UP000284543"/>
    </source>
</evidence>
<dbReference type="Gene3D" id="6.10.340.10">
    <property type="match status" value="1"/>
</dbReference>
<dbReference type="CDD" id="cd06225">
    <property type="entry name" value="HAMP"/>
    <property type="match status" value="1"/>
</dbReference>
<dbReference type="KEGG" id="cbol:CGC65_21020"/>
<dbReference type="PANTHER" id="PTHR34220:SF7">
    <property type="entry name" value="SENSOR HISTIDINE KINASE YPDA"/>
    <property type="match status" value="1"/>
</dbReference>
<evidence type="ECO:0000256" key="3">
    <source>
        <dbReference type="ARBA" id="ARBA00022679"/>
    </source>
</evidence>
<dbReference type="RefSeq" id="WP_002569692.1">
    <property type="nucleotide sequence ID" value="NZ_CABKUK010000009.1"/>
</dbReference>
<dbReference type="Pfam" id="PF06580">
    <property type="entry name" value="His_kinase"/>
    <property type="match status" value="1"/>
</dbReference>
<dbReference type="InterPro" id="IPR010559">
    <property type="entry name" value="Sig_transdc_His_kin_internal"/>
</dbReference>
<dbReference type="InterPro" id="IPR003660">
    <property type="entry name" value="HAMP_dom"/>
</dbReference>
<protein>
    <submittedName>
        <fullName evidence="6">HAMP domain-containing protein</fullName>
    </submittedName>
</protein>
<dbReference type="SUPFAM" id="SSF158472">
    <property type="entry name" value="HAMP domain-like"/>
    <property type="match status" value="1"/>
</dbReference>
<dbReference type="Proteomes" id="UP000284543">
    <property type="component" value="Unassembled WGS sequence"/>
</dbReference>